<keyword evidence="4 7" id="KW-0812">Transmembrane</keyword>
<comment type="similarity">
    <text evidence="7">Belongs to the binding-protein-dependent transport system permease family.</text>
</comment>
<comment type="caution">
    <text evidence="9">The sequence shown here is derived from an EMBL/GenBank/DDBJ whole genome shotgun (WGS) entry which is preliminary data.</text>
</comment>
<evidence type="ECO:0000256" key="5">
    <source>
        <dbReference type="ARBA" id="ARBA00022989"/>
    </source>
</evidence>
<dbReference type="InterPro" id="IPR035906">
    <property type="entry name" value="MetI-like_sf"/>
</dbReference>
<dbReference type="Proteomes" id="UP001527882">
    <property type="component" value="Unassembled WGS sequence"/>
</dbReference>
<feature type="transmembrane region" description="Helical" evidence="7">
    <location>
        <begin position="110"/>
        <end position="132"/>
    </location>
</feature>
<keyword evidence="10" id="KW-1185">Reference proteome</keyword>
<dbReference type="SUPFAM" id="SSF161098">
    <property type="entry name" value="MetI-like"/>
    <property type="match status" value="1"/>
</dbReference>
<dbReference type="EMBL" id="JAQAGZ010000021">
    <property type="protein sequence ID" value="MCZ8516057.1"/>
    <property type="molecule type" value="Genomic_DNA"/>
</dbReference>
<keyword evidence="6 7" id="KW-0472">Membrane</keyword>
<dbReference type="PROSITE" id="PS50928">
    <property type="entry name" value="ABC_TM1"/>
    <property type="match status" value="1"/>
</dbReference>
<keyword evidence="3" id="KW-1003">Cell membrane</keyword>
<feature type="domain" description="ABC transmembrane type-1" evidence="8">
    <location>
        <begin position="75"/>
        <end position="265"/>
    </location>
</feature>
<evidence type="ECO:0000256" key="6">
    <source>
        <dbReference type="ARBA" id="ARBA00023136"/>
    </source>
</evidence>
<evidence type="ECO:0000256" key="4">
    <source>
        <dbReference type="ARBA" id="ARBA00022692"/>
    </source>
</evidence>
<feature type="transmembrane region" description="Helical" evidence="7">
    <location>
        <begin position="138"/>
        <end position="161"/>
    </location>
</feature>
<protein>
    <submittedName>
        <fullName evidence="9">Carbohydrate ABC transporter permease</fullName>
    </submittedName>
</protein>
<accession>A0ABT4QGP1</accession>
<reference evidence="9 10" key="1">
    <citation type="submission" date="2022-12" db="EMBL/GenBank/DDBJ databases">
        <title>Draft genome sequence of Paenibacillus sp. dW9.</title>
        <authorList>
            <person name="Choi E.-W."/>
            <person name="Kim D.-U."/>
        </authorList>
    </citation>
    <scope>NUCLEOTIDE SEQUENCE [LARGE SCALE GENOMIC DNA]</scope>
    <source>
        <strain evidence="10">dW9</strain>
    </source>
</reference>
<feature type="transmembrane region" description="Helical" evidence="7">
    <location>
        <begin position="74"/>
        <end position="98"/>
    </location>
</feature>
<dbReference type="PANTHER" id="PTHR43744:SF12">
    <property type="entry name" value="ABC TRANSPORTER PERMEASE PROTEIN MG189-RELATED"/>
    <property type="match status" value="1"/>
</dbReference>
<dbReference type="Pfam" id="PF00528">
    <property type="entry name" value="BPD_transp_1"/>
    <property type="match status" value="1"/>
</dbReference>
<feature type="transmembrane region" description="Helical" evidence="7">
    <location>
        <begin position="244"/>
        <end position="264"/>
    </location>
</feature>
<keyword evidence="5 7" id="KW-1133">Transmembrane helix</keyword>
<gene>
    <name evidence="9" type="ORF">O9H85_27375</name>
</gene>
<organism evidence="9 10">
    <name type="scientific">Paenibacillus gyeongsangnamensis</name>
    <dbReference type="NCBI Taxonomy" id="3388067"/>
    <lineage>
        <taxon>Bacteria</taxon>
        <taxon>Bacillati</taxon>
        <taxon>Bacillota</taxon>
        <taxon>Bacilli</taxon>
        <taxon>Bacillales</taxon>
        <taxon>Paenibacillaceae</taxon>
        <taxon>Paenibacillus</taxon>
    </lineage>
</organism>
<evidence type="ECO:0000256" key="1">
    <source>
        <dbReference type="ARBA" id="ARBA00004651"/>
    </source>
</evidence>
<evidence type="ECO:0000313" key="10">
    <source>
        <dbReference type="Proteomes" id="UP001527882"/>
    </source>
</evidence>
<dbReference type="RefSeq" id="WP_269884590.1">
    <property type="nucleotide sequence ID" value="NZ_JAQAGZ010000021.1"/>
</dbReference>
<evidence type="ECO:0000256" key="2">
    <source>
        <dbReference type="ARBA" id="ARBA00022448"/>
    </source>
</evidence>
<dbReference type="InterPro" id="IPR000515">
    <property type="entry name" value="MetI-like"/>
</dbReference>
<dbReference type="CDD" id="cd06261">
    <property type="entry name" value="TM_PBP2"/>
    <property type="match status" value="1"/>
</dbReference>
<name>A0ABT4QGP1_9BACL</name>
<evidence type="ECO:0000256" key="7">
    <source>
        <dbReference type="RuleBase" id="RU363032"/>
    </source>
</evidence>
<dbReference type="Gene3D" id="1.10.3720.10">
    <property type="entry name" value="MetI-like"/>
    <property type="match status" value="1"/>
</dbReference>
<sequence>MSLRKGLKPLFIYLFLTIYGITTIFPFLWMVITTFKSKGAVFEFPPQLVPDLMFKPGMWDNYAKVLFEHHFMLYLWNSTFISLTASFGQLLTCSLAGFAFARMQFAGKHIIFSILIGTMMIPGEVTIIPEFLMFSKLGWLNTFAPLIIPSLLVGTFGTFLLKEFYSTVPAGLEEAAIIDGCSSFRVYRDIFLPLSGPPLATLFVIAFMNNWNDLLRPVLYTHSPALRTVSQGLMEFHSVYSTDWTLLMTASVIALLPIIVVYVFNQRYILDGMISSGMKG</sequence>
<proteinExistence type="inferred from homology"/>
<keyword evidence="2 7" id="KW-0813">Transport</keyword>
<comment type="subcellular location">
    <subcellularLocation>
        <location evidence="1 7">Cell membrane</location>
        <topology evidence="1 7">Multi-pass membrane protein</topology>
    </subcellularLocation>
</comment>
<feature type="transmembrane region" description="Helical" evidence="7">
    <location>
        <begin position="190"/>
        <end position="208"/>
    </location>
</feature>
<evidence type="ECO:0000313" key="9">
    <source>
        <dbReference type="EMBL" id="MCZ8516057.1"/>
    </source>
</evidence>
<evidence type="ECO:0000259" key="8">
    <source>
        <dbReference type="PROSITE" id="PS50928"/>
    </source>
</evidence>
<feature type="transmembrane region" description="Helical" evidence="7">
    <location>
        <begin position="12"/>
        <end position="32"/>
    </location>
</feature>
<dbReference type="PANTHER" id="PTHR43744">
    <property type="entry name" value="ABC TRANSPORTER PERMEASE PROTEIN MG189-RELATED-RELATED"/>
    <property type="match status" value="1"/>
</dbReference>
<evidence type="ECO:0000256" key="3">
    <source>
        <dbReference type="ARBA" id="ARBA00022475"/>
    </source>
</evidence>